<evidence type="ECO:0000313" key="2">
    <source>
        <dbReference type="EMBL" id="MPC87773.1"/>
    </source>
</evidence>
<dbReference type="EMBL" id="VSRR010075548">
    <property type="protein sequence ID" value="MPC87773.1"/>
    <property type="molecule type" value="Genomic_DNA"/>
</dbReference>
<accession>A0A5B7IZU2</accession>
<evidence type="ECO:0000256" key="1">
    <source>
        <dbReference type="SAM" id="MobiDB-lite"/>
    </source>
</evidence>
<dbReference type="AlphaFoldDB" id="A0A5B7IZU2"/>
<name>A0A5B7IZU2_PORTR</name>
<dbReference type="Proteomes" id="UP000324222">
    <property type="component" value="Unassembled WGS sequence"/>
</dbReference>
<organism evidence="2 3">
    <name type="scientific">Portunus trituberculatus</name>
    <name type="common">Swimming crab</name>
    <name type="synonym">Neptunus trituberculatus</name>
    <dbReference type="NCBI Taxonomy" id="210409"/>
    <lineage>
        <taxon>Eukaryota</taxon>
        <taxon>Metazoa</taxon>
        <taxon>Ecdysozoa</taxon>
        <taxon>Arthropoda</taxon>
        <taxon>Crustacea</taxon>
        <taxon>Multicrustacea</taxon>
        <taxon>Malacostraca</taxon>
        <taxon>Eumalacostraca</taxon>
        <taxon>Eucarida</taxon>
        <taxon>Decapoda</taxon>
        <taxon>Pleocyemata</taxon>
        <taxon>Brachyura</taxon>
        <taxon>Eubrachyura</taxon>
        <taxon>Portunoidea</taxon>
        <taxon>Portunidae</taxon>
        <taxon>Portuninae</taxon>
        <taxon>Portunus</taxon>
    </lineage>
</organism>
<feature type="region of interest" description="Disordered" evidence="1">
    <location>
        <begin position="1"/>
        <end position="34"/>
    </location>
</feature>
<comment type="caution">
    <text evidence="2">The sequence shown here is derived from an EMBL/GenBank/DDBJ whole genome shotgun (WGS) entry which is preliminary data.</text>
</comment>
<sequence>MWGPSPAFGRRAPLRPKDGSTMAMEAAGGDEAGRQRGREVVVVIVVGREEKGGKEGGMSEAVPIILHVSASPPIPLVPPIDAGL</sequence>
<keyword evidence="3" id="KW-1185">Reference proteome</keyword>
<reference evidence="2 3" key="1">
    <citation type="submission" date="2019-05" db="EMBL/GenBank/DDBJ databases">
        <title>Another draft genome of Portunus trituberculatus and its Hox gene families provides insights of decapod evolution.</title>
        <authorList>
            <person name="Jeong J.-H."/>
            <person name="Song I."/>
            <person name="Kim S."/>
            <person name="Choi T."/>
            <person name="Kim D."/>
            <person name="Ryu S."/>
            <person name="Kim W."/>
        </authorList>
    </citation>
    <scope>NUCLEOTIDE SEQUENCE [LARGE SCALE GENOMIC DNA]</scope>
    <source>
        <tissue evidence="2">Muscle</tissue>
    </source>
</reference>
<proteinExistence type="predicted"/>
<evidence type="ECO:0000313" key="3">
    <source>
        <dbReference type="Proteomes" id="UP000324222"/>
    </source>
</evidence>
<protein>
    <submittedName>
        <fullName evidence="2">Uncharacterized protein</fullName>
    </submittedName>
</protein>
<gene>
    <name evidence="2" type="ORF">E2C01_082646</name>
</gene>